<comment type="caution">
    <text evidence="1">The sequence shown here is derived from an EMBL/GenBank/DDBJ whole genome shotgun (WGS) entry which is preliminary data.</text>
</comment>
<dbReference type="EMBL" id="NVDG01000012">
    <property type="protein sequence ID" value="PFU45308.1"/>
    <property type="molecule type" value="Genomic_DNA"/>
</dbReference>
<evidence type="ECO:0000313" key="1">
    <source>
        <dbReference type="EMBL" id="PFU45308.1"/>
    </source>
</evidence>
<gene>
    <name evidence="1" type="ORF">COK86_06715</name>
</gene>
<reference evidence="1 2" key="1">
    <citation type="submission" date="2017-09" db="EMBL/GenBank/DDBJ databases">
        <title>Large-scale bioinformatics analysis of Bacillus genomes uncovers conserved roles of natural products in bacterial physiology.</title>
        <authorList>
            <consortium name="Agbiome Team Llc"/>
            <person name="Bleich R.M."/>
            <person name="Grubbs K.J."/>
            <person name="Santa Maria K.C."/>
            <person name="Allen S.E."/>
            <person name="Farag S."/>
            <person name="Shank E.A."/>
            <person name="Bowers A."/>
        </authorList>
    </citation>
    <scope>NUCLEOTIDE SEQUENCE [LARGE SCALE GENOMIC DNA]</scope>
    <source>
        <strain evidence="1 2">AFS061806</strain>
    </source>
</reference>
<evidence type="ECO:0000313" key="2">
    <source>
        <dbReference type="Proteomes" id="UP000224076"/>
    </source>
</evidence>
<dbReference type="Proteomes" id="UP000224076">
    <property type="component" value="Unassembled WGS sequence"/>
</dbReference>
<name>A0A2B0TV52_BACCE</name>
<organism evidence="1 2">
    <name type="scientific">Bacillus cereus</name>
    <dbReference type="NCBI Taxonomy" id="1396"/>
    <lineage>
        <taxon>Bacteria</taxon>
        <taxon>Bacillati</taxon>
        <taxon>Bacillota</taxon>
        <taxon>Bacilli</taxon>
        <taxon>Bacillales</taxon>
        <taxon>Bacillaceae</taxon>
        <taxon>Bacillus</taxon>
        <taxon>Bacillus cereus group</taxon>
    </lineage>
</organism>
<protein>
    <submittedName>
        <fullName evidence="1">Uncharacterized protein</fullName>
    </submittedName>
</protein>
<dbReference type="AlphaFoldDB" id="A0A2B0TV52"/>
<accession>A0A2B0TV52</accession>
<proteinExistence type="predicted"/>
<sequence>MYTCFNFLVTVSFCKLKMHAKMKLLPYSHWQIDIDMTCITIGLKVFLFGSEFIIFRKEVQT</sequence>